<organism evidence="24 25">
    <name type="scientific">Patiria miniata</name>
    <name type="common">Bat star</name>
    <name type="synonym">Asterina miniata</name>
    <dbReference type="NCBI Taxonomy" id="46514"/>
    <lineage>
        <taxon>Eukaryota</taxon>
        <taxon>Metazoa</taxon>
        <taxon>Echinodermata</taxon>
        <taxon>Eleutherozoa</taxon>
        <taxon>Asterozoa</taxon>
        <taxon>Asteroidea</taxon>
        <taxon>Valvatacea</taxon>
        <taxon>Valvatida</taxon>
        <taxon>Asterinidae</taxon>
        <taxon>Patiria</taxon>
    </lineage>
</organism>
<evidence type="ECO:0000256" key="11">
    <source>
        <dbReference type="ARBA" id="ARBA00022906"/>
    </source>
</evidence>
<dbReference type="PANTHER" id="PTHR45755:SF1">
    <property type="entry name" value="PROTON-COUPLED ZINC ANTIPORTER SLC30A5"/>
    <property type="match status" value="1"/>
</dbReference>
<dbReference type="AlphaFoldDB" id="A0A914BQU5"/>
<feature type="transmembrane region" description="Helical" evidence="22">
    <location>
        <begin position="438"/>
        <end position="456"/>
    </location>
</feature>
<feature type="domain" description="Cation efflux protein transmembrane" evidence="23">
    <location>
        <begin position="407"/>
        <end position="646"/>
    </location>
</feature>
<dbReference type="InterPro" id="IPR002524">
    <property type="entry name" value="Cation_efflux"/>
</dbReference>
<comment type="subunit">
    <text evidence="16">Heterodimer with SLC30A6/ZNT6; form a functional zinc ion transmembrane transporter.</text>
</comment>
<evidence type="ECO:0000256" key="9">
    <source>
        <dbReference type="ARBA" id="ARBA00022723"/>
    </source>
</evidence>
<evidence type="ECO:0000313" key="24">
    <source>
        <dbReference type="EnsemblMetazoa" id="XP_038077862.1"/>
    </source>
</evidence>
<evidence type="ECO:0000256" key="3">
    <source>
        <dbReference type="ARBA" id="ARBA00004557"/>
    </source>
</evidence>
<comment type="subcellular location">
    <subcellularLocation>
        <location evidence="3">Cytoplasmic vesicle</location>
        <location evidence="3">COPII-coated vesicle membrane</location>
        <topology evidence="3">Multi-pass membrane protein</topology>
    </subcellularLocation>
    <subcellularLocation>
        <location evidence="4">Cytoplasmic vesicle</location>
        <location evidence="4">Secretory vesicle membrane</location>
        <topology evidence="4">Multi-pass membrane protein</topology>
    </subcellularLocation>
    <subcellularLocation>
        <location evidence="2">Golgi apparatus</location>
        <location evidence="2">Golgi stack membrane</location>
        <topology evidence="2">Multi-pass membrane protein</topology>
    </subcellularLocation>
    <subcellularLocation>
        <location evidence="1">Golgi apparatus</location>
        <location evidence="1">trans-Golgi network membrane</location>
        <topology evidence="1">Multi-pass membrane protein</topology>
    </subcellularLocation>
</comment>
<keyword evidence="12 22" id="KW-1133">Transmembrane helix</keyword>
<feature type="transmembrane region" description="Helical" evidence="22">
    <location>
        <begin position="227"/>
        <end position="246"/>
    </location>
</feature>
<dbReference type="Pfam" id="PF01545">
    <property type="entry name" value="Cation_efflux"/>
    <property type="match status" value="1"/>
</dbReference>
<feature type="transmembrane region" description="Helical" evidence="22">
    <location>
        <begin position="510"/>
        <end position="528"/>
    </location>
</feature>
<keyword evidence="8 22" id="KW-0812">Transmembrane</keyword>
<dbReference type="GO" id="GO:0012507">
    <property type="term" value="C:ER to Golgi transport vesicle membrane"/>
    <property type="evidence" value="ECO:0007669"/>
    <property type="project" value="UniProtKB-SubCell"/>
</dbReference>
<evidence type="ECO:0000256" key="7">
    <source>
        <dbReference type="ARBA" id="ARBA00022449"/>
    </source>
</evidence>
<evidence type="ECO:0000256" key="21">
    <source>
        <dbReference type="SAM" id="MobiDB-lite"/>
    </source>
</evidence>
<name>A0A914BQU5_PATMI</name>
<evidence type="ECO:0000256" key="13">
    <source>
        <dbReference type="ARBA" id="ARBA00023034"/>
    </source>
</evidence>
<keyword evidence="14" id="KW-0406">Ion transport</keyword>
<evidence type="ECO:0000256" key="15">
    <source>
        <dbReference type="ARBA" id="ARBA00023136"/>
    </source>
</evidence>
<keyword evidence="7" id="KW-0050">Antiport</keyword>
<dbReference type="RefSeq" id="XP_038077862.1">
    <property type="nucleotide sequence ID" value="XM_038221934.1"/>
</dbReference>
<feature type="transmembrane region" description="Helical" evidence="22">
    <location>
        <begin position="617"/>
        <end position="639"/>
    </location>
</feature>
<feature type="region of interest" description="Disordered" evidence="21">
    <location>
        <begin position="539"/>
        <end position="582"/>
    </location>
</feature>
<feature type="transmembrane region" description="Helical" evidence="22">
    <location>
        <begin position="590"/>
        <end position="611"/>
    </location>
</feature>
<dbReference type="GO" id="GO:0046872">
    <property type="term" value="F:metal ion binding"/>
    <property type="evidence" value="ECO:0007669"/>
    <property type="project" value="UniProtKB-KW"/>
</dbReference>
<dbReference type="InterPro" id="IPR045316">
    <property type="entry name" value="Msc2-like"/>
</dbReference>
<comment type="similarity">
    <text evidence="5">Belongs to the cation diffusion facilitator (CDF) transporter (TC 2.A.4) family. SLC30A subfamily.</text>
</comment>
<dbReference type="GO" id="GO:0032580">
    <property type="term" value="C:Golgi cisterna membrane"/>
    <property type="evidence" value="ECO:0007669"/>
    <property type="project" value="UniProtKB-SubCell"/>
</dbReference>
<keyword evidence="13" id="KW-0333">Golgi apparatus</keyword>
<evidence type="ECO:0000256" key="4">
    <source>
        <dbReference type="ARBA" id="ARBA00004638"/>
    </source>
</evidence>
<sequence length="766" mass="83601">MLSGSTNLGRVDSTSRLAPYIILLVITKCLRSLGLFLAYDVLKVVHLIIFVFLIKAGSAALLLPIQRPFSSGKRLTKRQWIRVFRHAFFGALITLLWIFGLTLCGTVRTILLFEHSDVVVSAAVAALFTGRGGGPSRTRGAVVFLTAILSLLLFDVDLKLTQVEHPEGHHNSAITHIFYQSISWLGVSDHRGGVLLLVLMLCINVAYKNTSRKLSVDIGGSKRLHAYSTLLQAIMLLPWALFHMFIHDSLVLSWWTLLFPLAAIVLIVFILDYYVDSVSTNRLDVFKTSRYGAYAIFTSALLLAYYWSSEGPGADGILGKMGKGGLMEHGLSGGVVFSGLLFILATRILGFPIPKQNTKGSLVGYTAGGLPLYNFTGDALHRTSQSIMTISKNILRQILEEYDSRQIFYYLCINLAFTFIELAYGAWTNSLGLISDGFHMLFDCTALVVGLSAAVMSRWKATRIFSYGFGRVEVLSGFVNGLFLVVIACFVFIAAIGRLLDPPEINTEKLLTVSIAGLLVNMIGIFAFSHAHSHAHGGGGACSQSHGGGGHAPSGSHHGHSHNSSSHSHSHSHDSRAPAKKTTNSNMQGVFLHVLADTLGSVGVIVSSFLIGQFGLLVADPICSIFIAVMIFLSVLPLLGQTAAILVQRIPPELENSIADGLKKVKLLDEVLSYREHHFWCHSAENFAGTLHVQVTAQANEQKVIQQVSAIFKECGIQNFSVQVEKEAYYQHMSGLSVTFDQMVEMTQQLNAIGQQDDGLYDIKAV</sequence>
<accession>A0A914BQU5</accession>
<keyword evidence="9" id="KW-0479">Metal-binding</keyword>
<evidence type="ECO:0000256" key="8">
    <source>
        <dbReference type="ARBA" id="ARBA00022692"/>
    </source>
</evidence>
<dbReference type="NCBIfam" id="TIGR01297">
    <property type="entry name" value="CDF"/>
    <property type="match status" value="1"/>
</dbReference>
<feature type="transmembrane region" description="Helical" evidence="22">
    <location>
        <begin position="252"/>
        <end position="271"/>
    </location>
</feature>
<evidence type="ECO:0000256" key="14">
    <source>
        <dbReference type="ARBA" id="ARBA00023065"/>
    </source>
</evidence>
<dbReference type="GO" id="GO:0015297">
    <property type="term" value="F:antiporter activity"/>
    <property type="evidence" value="ECO:0007669"/>
    <property type="project" value="UniProtKB-KW"/>
</dbReference>
<feature type="compositionally biased region" description="Gly residues" evidence="21">
    <location>
        <begin position="539"/>
        <end position="552"/>
    </location>
</feature>
<dbReference type="OrthoDB" id="78669at2759"/>
<keyword evidence="10" id="KW-0862">Zinc</keyword>
<keyword evidence="11" id="KW-0864">Zinc transport</keyword>
<feature type="transmembrane region" description="Helical" evidence="22">
    <location>
        <begin position="477"/>
        <end position="498"/>
    </location>
</feature>
<keyword evidence="6" id="KW-0813">Transport</keyword>
<protein>
    <recommendedName>
        <fullName evidence="17">Proton-coupled zinc antiporter SLC30A5</fullName>
    </recommendedName>
    <alternativeName>
        <fullName evidence="19">Solute carrier family 30 member 5</fullName>
    </alternativeName>
    <alternativeName>
        <fullName evidence="18">Zinc transporter 5</fullName>
    </alternativeName>
</protein>
<dbReference type="EnsemblMetazoa" id="XM_038221934.1">
    <property type="protein sequence ID" value="XP_038077862.1"/>
    <property type="gene ID" value="LOC119745539"/>
</dbReference>
<feature type="transmembrane region" description="Helical" evidence="22">
    <location>
        <begin position="190"/>
        <end position="207"/>
    </location>
</feature>
<evidence type="ECO:0000256" key="22">
    <source>
        <dbReference type="SAM" id="Phobius"/>
    </source>
</evidence>
<dbReference type="InterPro" id="IPR027469">
    <property type="entry name" value="Cation_efflux_TMD_sf"/>
</dbReference>
<evidence type="ECO:0000256" key="19">
    <source>
        <dbReference type="ARBA" id="ARBA00042217"/>
    </source>
</evidence>
<dbReference type="GO" id="GO:0005385">
    <property type="term" value="F:zinc ion transmembrane transporter activity"/>
    <property type="evidence" value="ECO:0007669"/>
    <property type="project" value="InterPro"/>
</dbReference>
<dbReference type="GO" id="GO:1904257">
    <property type="term" value="P:zinc ion import into Golgi lumen"/>
    <property type="evidence" value="ECO:0007669"/>
    <property type="project" value="TreeGrafter"/>
</dbReference>
<evidence type="ECO:0000256" key="16">
    <source>
        <dbReference type="ARBA" id="ARBA00038531"/>
    </source>
</evidence>
<dbReference type="GO" id="GO:0006882">
    <property type="term" value="P:intracellular zinc ion homeostasis"/>
    <property type="evidence" value="ECO:0007669"/>
    <property type="project" value="InterPro"/>
</dbReference>
<dbReference type="CTD" id="64924"/>
<evidence type="ECO:0000256" key="17">
    <source>
        <dbReference type="ARBA" id="ARBA00040846"/>
    </source>
</evidence>
<dbReference type="SUPFAM" id="SSF161111">
    <property type="entry name" value="Cation efflux protein transmembrane domain-like"/>
    <property type="match status" value="1"/>
</dbReference>
<evidence type="ECO:0000256" key="1">
    <source>
        <dbReference type="ARBA" id="ARBA00004166"/>
    </source>
</evidence>
<dbReference type="Proteomes" id="UP000887568">
    <property type="component" value="Unplaced"/>
</dbReference>
<evidence type="ECO:0000256" key="6">
    <source>
        <dbReference type="ARBA" id="ARBA00022448"/>
    </source>
</evidence>
<keyword evidence="15 22" id="KW-0472">Membrane</keyword>
<feature type="transmembrane region" description="Helical" evidence="22">
    <location>
        <begin position="291"/>
        <end position="309"/>
    </location>
</feature>
<feature type="transmembrane region" description="Helical" evidence="22">
    <location>
        <begin position="407"/>
        <end position="426"/>
    </location>
</feature>
<evidence type="ECO:0000256" key="5">
    <source>
        <dbReference type="ARBA" id="ARBA00008873"/>
    </source>
</evidence>
<dbReference type="GeneID" id="119745539"/>
<comment type="catalytic activity">
    <reaction evidence="20">
        <text>Zn(2+)(in) + 2 H(+)(out) = Zn(2+)(out) + 2 H(+)(in)</text>
        <dbReference type="Rhea" id="RHEA:72627"/>
        <dbReference type="ChEBI" id="CHEBI:15378"/>
        <dbReference type="ChEBI" id="CHEBI:29105"/>
    </reaction>
</comment>
<dbReference type="InterPro" id="IPR058533">
    <property type="entry name" value="Cation_efflux_TM"/>
</dbReference>
<dbReference type="OMA" id="NHLFYHF"/>
<feature type="transmembrane region" description="Helical" evidence="22">
    <location>
        <begin position="20"/>
        <end position="39"/>
    </location>
</feature>
<evidence type="ECO:0000256" key="20">
    <source>
        <dbReference type="ARBA" id="ARBA00048349"/>
    </source>
</evidence>
<evidence type="ECO:0000256" key="12">
    <source>
        <dbReference type="ARBA" id="ARBA00022989"/>
    </source>
</evidence>
<evidence type="ECO:0000313" key="25">
    <source>
        <dbReference type="Proteomes" id="UP000887568"/>
    </source>
</evidence>
<evidence type="ECO:0000256" key="2">
    <source>
        <dbReference type="ARBA" id="ARBA00004205"/>
    </source>
</evidence>
<proteinExistence type="inferred from homology"/>
<dbReference type="PANTHER" id="PTHR45755">
    <property type="match status" value="1"/>
</dbReference>
<feature type="transmembrane region" description="Helical" evidence="22">
    <location>
        <begin position="329"/>
        <end position="349"/>
    </location>
</feature>
<evidence type="ECO:0000256" key="18">
    <source>
        <dbReference type="ARBA" id="ARBA00042038"/>
    </source>
</evidence>
<evidence type="ECO:0000256" key="10">
    <source>
        <dbReference type="ARBA" id="ARBA00022833"/>
    </source>
</evidence>
<feature type="transmembrane region" description="Helical" evidence="22">
    <location>
        <begin position="45"/>
        <end position="63"/>
    </location>
</feature>
<keyword evidence="25" id="KW-1185">Reference proteome</keyword>
<evidence type="ECO:0000259" key="23">
    <source>
        <dbReference type="Pfam" id="PF01545"/>
    </source>
</evidence>
<dbReference type="Gene3D" id="1.20.1510.10">
    <property type="entry name" value="Cation efflux protein transmembrane domain"/>
    <property type="match status" value="1"/>
</dbReference>
<reference evidence="24" key="1">
    <citation type="submission" date="2022-11" db="UniProtKB">
        <authorList>
            <consortium name="EnsemblMetazoa"/>
        </authorList>
    </citation>
    <scope>IDENTIFICATION</scope>
</reference>
<feature type="transmembrane region" description="Helical" evidence="22">
    <location>
        <begin position="83"/>
        <end position="103"/>
    </location>
</feature>